<dbReference type="Gene3D" id="1.10.287.80">
    <property type="entry name" value="ATP synthase, gamma subunit, helix hairpin domain"/>
    <property type="match status" value="1"/>
</dbReference>
<dbReference type="CDD" id="cd12151">
    <property type="entry name" value="F1-ATPase_gamma"/>
    <property type="match status" value="1"/>
</dbReference>
<dbReference type="GO" id="GO:0046933">
    <property type="term" value="F:proton-transporting ATP synthase activity, rotational mechanism"/>
    <property type="evidence" value="ECO:0007669"/>
    <property type="project" value="InterPro"/>
</dbReference>
<comment type="subunit">
    <text evidence="9">F-type ATPases have 2 components, CF(1) - the catalytic core - and CF(0) - the membrane proton channel. CF(1) and CF(0) have multiple subunits.</text>
</comment>
<dbReference type="OrthoDB" id="239812at2759"/>
<dbReference type="GeneID" id="4999432"/>
<comment type="similarity">
    <text evidence="2 9">Belongs to the ATPase gamma chain family.</text>
</comment>
<evidence type="ECO:0000256" key="6">
    <source>
        <dbReference type="ARBA" id="ARBA00023136"/>
    </source>
</evidence>
<dbReference type="GO" id="GO:0045259">
    <property type="term" value="C:proton-transporting ATP synthase complex"/>
    <property type="evidence" value="ECO:0007669"/>
    <property type="project" value="UniProtKB-KW"/>
</dbReference>
<dbReference type="GO" id="GO:0005739">
    <property type="term" value="C:mitochondrion"/>
    <property type="evidence" value="ECO:0007669"/>
    <property type="project" value="EnsemblPlants"/>
</dbReference>
<keyword evidence="6" id="KW-0472">Membrane</keyword>
<name>A4RRG5_OSTLU</name>
<protein>
    <recommendedName>
        <fullName evidence="9">ATP synthase subunit gamma</fullName>
    </recommendedName>
</protein>
<dbReference type="KEGG" id="olu:OSTLU_29009"/>
<dbReference type="PIRSF" id="PIRSF039089">
    <property type="entry name" value="ATP_synthase_gamma"/>
    <property type="match status" value="1"/>
</dbReference>
<gene>
    <name evidence="10" type="ORF">OSTLU_29009</name>
</gene>
<sequence length="328" mass="35328">MSTNAMRRNAALAVRCAMREGARGTMMTPKSTTAPRAGTMVNASEGVPANVRTVSLQAVAIRMRSVGNIQKITKAMKMVAASRLKGAQTKCEKSRALVNPFVRLLGDTPGTETDSTLVVPISSDKGLCGGINTAVVKYSTVLNAMSPGARINVVGDKARAQLNRLYPDRINNVVVDTTKQPLTFGTASAIADEIMAQNAPKTQLVFNRFASAISFKPTVATVLSSEELEKAAEEGVNEFDSYEIEGPDRSEFLLDLSEFKMGALLYNAMLENNTSELGSRMQSMENSSKNASDMLQKLTLLYNRTRQAAITTELIEIISGASSLESKE</sequence>
<accession>A4RRG5</accession>
<evidence type="ECO:0000256" key="5">
    <source>
        <dbReference type="ARBA" id="ARBA00023065"/>
    </source>
</evidence>
<evidence type="ECO:0000256" key="2">
    <source>
        <dbReference type="ARBA" id="ARBA00007681"/>
    </source>
</evidence>
<evidence type="ECO:0000256" key="8">
    <source>
        <dbReference type="ARBA" id="ARBA00023310"/>
    </source>
</evidence>
<keyword evidence="7 9" id="KW-0139">CF(1)</keyword>
<dbReference type="eggNOG" id="KOG1531">
    <property type="taxonomic scope" value="Eukaryota"/>
</dbReference>
<dbReference type="HOGENOM" id="CLU_050669_4_0_1"/>
<dbReference type="PROSITE" id="PS00153">
    <property type="entry name" value="ATPASE_GAMMA"/>
    <property type="match status" value="1"/>
</dbReference>
<evidence type="ECO:0000313" key="10">
    <source>
        <dbReference type="EMBL" id="ABO94188.1"/>
    </source>
</evidence>
<dbReference type="FunFam" id="1.10.287.80:FF:000001">
    <property type="entry name" value="ATP synthase gamma chain"/>
    <property type="match status" value="1"/>
</dbReference>
<keyword evidence="8 9" id="KW-0066">ATP synthesis</keyword>
<dbReference type="NCBIfam" id="TIGR01146">
    <property type="entry name" value="ATPsyn_F1gamma"/>
    <property type="match status" value="1"/>
</dbReference>
<evidence type="ECO:0000256" key="4">
    <source>
        <dbReference type="ARBA" id="ARBA00022781"/>
    </source>
</evidence>
<keyword evidence="3 9" id="KW-0813">Transport</keyword>
<evidence type="ECO:0000313" key="11">
    <source>
        <dbReference type="Proteomes" id="UP000001568"/>
    </source>
</evidence>
<dbReference type="Gene3D" id="3.40.1380.10">
    <property type="match status" value="1"/>
</dbReference>
<dbReference type="Proteomes" id="UP000001568">
    <property type="component" value="Chromosome 1"/>
</dbReference>
<proteinExistence type="inferred from homology"/>
<dbReference type="STRING" id="436017.A4RRG5"/>
<dbReference type="InterPro" id="IPR035968">
    <property type="entry name" value="ATP_synth_F1_ATPase_gsu"/>
</dbReference>
<reference evidence="10 11" key="1">
    <citation type="journal article" date="2007" name="Proc. Natl. Acad. Sci. U.S.A.">
        <title>The tiny eukaryote Ostreococcus provides genomic insights into the paradox of plankton speciation.</title>
        <authorList>
            <person name="Palenik B."/>
            <person name="Grimwood J."/>
            <person name="Aerts A."/>
            <person name="Rouze P."/>
            <person name="Salamov A."/>
            <person name="Putnam N."/>
            <person name="Dupont C."/>
            <person name="Jorgensen R."/>
            <person name="Derelle E."/>
            <person name="Rombauts S."/>
            <person name="Zhou K."/>
            <person name="Otillar R."/>
            <person name="Merchant S.S."/>
            <person name="Podell S."/>
            <person name="Gaasterland T."/>
            <person name="Napoli C."/>
            <person name="Gendler K."/>
            <person name="Manuell A."/>
            <person name="Tai V."/>
            <person name="Vallon O."/>
            <person name="Piganeau G."/>
            <person name="Jancek S."/>
            <person name="Heijde M."/>
            <person name="Jabbari K."/>
            <person name="Bowler C."/>
            <person name="Lohr M."/>
            <person name="Robbens S."/>
            <person name="Werner G."/>
            <person name="Dubchak I."/>
            <person name="Pazour G.J."/>
            <person name="Ren Q."/>
            <person name="Paulsen I."/>
            <person name="Delwiche C."/>
            <person name="Schmutz J."/>
            <person name="Rokhsar D."/>
            <person name="Van de Peer Y."/>
            <person name="Moreau H."/>
            <person name="Grigoriev I.V."/>
        </authorList>
    </citation>
    <scope>NUCLEOTIDE SEQUENCE [LARGE SCALE GENOMIC DNA]</scope>
    <source>
        <strain evidence="10 11">CCE9901</strain>
    </source>
</reference>
<evidence type="ECO:0000256" key="1">
    <source>
        <dbReference type="ARBA" id="ARBA00004170"/>
    </source>
</evidence>
<keyword evidence="5 9" id="KW-0406">Ion transport</keyword>
<organism evidence="10 11">
    <name type="scientific">Ostreococcus lucimarinus (strain CCE9901)</name>
    <dbReference type="NCBI Taxonomy" id="436017"/>
    <lineage>
        <taxon>Eukaryota</taxon>
        <taxon>Viridiplantae</taxon>
        <taxon>Chlorophyta</taxon>
        <taxon>Mamiellophyceae</taxon>
        <taxon>Mamiellales</taxon>
        <taxon>Bathycoccaceae</taxon>
        <taxon>Ostreococcus</taxon>
    </lineage>
</organism>
<keyword evidence="4 9" id="KW-0375">Hydrogen ion transport</keyword>
<evidence type="ECO:0000256" key="3">
    <source>
        <dbReference type="ARBA" id="ARBA00022448"/>
    </source>
</evidence>
<dbReference type="PRINTS" id="PR00126">
    <property type="entry name" value="ATPASEGAMMA"/>
</dbReference>
<dbReference type="PANTHER" id="PTHR11693:SF22">
    <property type="entry name" value="ATP SYNTHASE SUBUNIT GAMMA, MITOCHONDRIAL"/>
    <property type="match status" value="1"/>
</dbReference>
<evidence type="ECO:0000256" key="9">
    <source>
        <dbReference type="RuleBase" id="RU004001"/>
    </source>
</evidence>
<dbReference type="OMA" id="EVYIIYT"/>
<dbReference type="RefSeq" id="XP_001415896.1">
    <property type="nucleotide sequence ID" value="XM_001415859.1"/>
</dbReference>
<keyword evidence="11" id="KW-1185">Reference proteome</keyword>
<comment type="subcellular location">
    <subcellularLocation>
        <location evidence="1">Membrane</location>
        <topology evidence="1">Peripheral membrane protein</topology>
    </subcellularLocation>
</comment>
<dbReference type="EMBL" id="CP000581">
    <property type="protein sequence ID" value="ABO94188.1"/>
    <property type="molecule type" value="Genomic_DNA"/>
</dbReference>
<dbReference type="AlphaFoldDB" id="A4RRG5"/>
<dbReference type="InterPro" id="IPR000131">
    <property type="entry name" value="ATP_synth_F1_gsu"/>
</dbReference>
<dbReference type="Gramene" id="ABO94188">
    <property type="protein sequence ID" value="ABO94188"/>
    <property type="gene ID" value="OSTLU_29009"/>
</dbReference>
<dbReference type="Pfam" id="PF00231">
    <property type="entry name" value="ATP-synt"/>
    <property type="match status" value="1"/>
</dbReference>
<dbReference type="SUPFAM" id="SSF52943">
    <property type="entry name" value="ATP synthase (F1-ATPase), gamma subunit"/>
    <property type="match status" value="1"/>
</dbReference>
<evidence type="ECO:0000256" key="7">
    <source>
        <dbReference type="ARBA" id="ARBA00023196"/>
    </source>
</evidence>
<dbReference type="PANTHER" id="PTHR11693">
    <property type="entry name" value="ATP SYNTHASE GAMMA CHAIN"/>
    <property type="match status" value="1"/>
</dbReference>
<dbReference type="InterPro" id="IPR023632">
    <property type="entry name" value="ATP_synth_F1_gsu_CS"/>
</dbReference>